<protein>
    <submittedName>
        <fullName evidence="2">Uncharacterized protein</fullName>
    </submittedName>
</protein>
<evidence type="ECO:0000256" key="1">
    <source>
        <dbReference type="SAM" id="Phobius"/>
    </source>
</evidence>
<keyword evidence="1" id="KW-0812">Transmembrane</keyword>
<dbReference type="EMBL" id="JAHRIP010000046">
    <property type="protein sequence ID" value="MEQ2278669.1"/>
    <property type="molecule type" value="Genomic_DNA"/>
</dbReference>
<accession>A0ABV0XAV2</accession>
<sequence>MNLINMSRKKGRNLSVCLSQTHHSGPVGKTHSQSKQSREMKNRTPLLLFISGAGGSGCFSSTCVLHPHFISNLKLLLTYSRLCFRAGVQDPFSVLLHVSY</sequence>
<organism evidence="2 3">
    <name type="scientific">Ameca splendens</name>
    <dbReference type="NCBI Taxonomy" id="208324"/>
    <lineage>
        <taxon>Eukaryota</taxon>
        <taxon>Metazoa</taxon>
        <taxon>Chordata</taxon>
        <taxon>Craniata</taxon>
        <taxon>Vertebrata</taxon>
        <taxon>Euteleostomi</taxon>
        <taxon>Actinopterygii</taxon>
        <taxon>Neopterygii</taxon>
        <taxon>Teleostei</taxon>
        <taxon>Neoteleostei</taxon>
        <taxon>Acanthomorphata</taxon>
        <taxon>Ovalentaria</taxon>
        <taxon>Atherinomorphae</taxon>
        <taxon>Cyprinodontiformes</taxon>
        <taxon>Goodeidae</taxon>
        <taxon>Ameca</taxon>
    </lineage>
</organism>
<proteinExistence type="predicted"/>
<feature type="transmembrane region" description="Helical" evidence="1">
    <location>
        <begin position="46"/>
        <end position="70"/>
    </location>
</feature>
<evidence type="ECO:0000313" key="3">
    <source>
        <dbReference type="Proteomes" id="UP001469553"/>
    </source>
</evidence>
<reference evidence="2 3" key="1">
    <citation type="submission" date="2021-06" db="EMBL/GenBank/DDBJ databases">
        <authorList>
            <person name="Palmer J.M."/>
        </authorList>
    </citation>
    <scope>NUCLEOTIDE SEQUENCE [LARGE SCALE GENOMIC DNA]</scope>
    <source>
        <strain evidence="2 3">AS_MEX2019</strain>
        <tissue evidence="2">Muscle</tissue>
    </source>
</reference>
<name>A0ABV0XAV2_9TELE</name>
<keyword evidence="3" id="KW-1185">Reference proteome</keyword>
<keyword evidence="1" id="KW-1133">Transmembrane helix</keyword>
<gene>
    <name evidence="2" type="ORF">AMECASPLE_001396</name>
</gene>
<dbReference type="Proteomes" id="UP001469553">
    <property type="component" value="Unassembled WGS sequence"/>
</dbReference>
<comment type="caution">
    <text evidence="2">The sequence shown here is derived from an EMBL/GenBank/DDBJ whole genome shotgun (WGS) entry which is preliminary data.</text>
</comment>
<keyword evidence="1" id="KW-0472">Membrane</keyword>
<evidence type="ECO:0000313" key="2">
    <source>
        <dbReference type="EMBL" id="MEQ2278669.1"/>
    </source>
</evidence>